<keyword evidence="4" id="KW-0496">Mitochondrion</keyword>
<dbReference type="Proteomes" id="UP001590951">
    <property type="component" value="Unassembled WGS sequence"/>
</dbReference>
<keyword evidence="5 7" id="KW-0472">Membrane</keyword>
<organism evidence="8 9">
    <name type="scientific">Lepraria finkii</name>
    <dbReference type="NCBI Taxonomy" id="1340010"/>
    <lineage>
        <taxon>Eukaryota</taxon>
        <taxon>Fungi</taxon>
        <taxon>Dikarya</taxon>
        <taxon>Ascomycota</taxon>
        <taxon>Pezizomycotina</taxon>
        <taxon>Lecanoromycetes</taxon>
        <taxon>OSLEUM clade</taxon>
        <taxon>Lecanoromycetidae</taxon>
        <taxon>Lecanorales</taxon>
        <taxon>Lecanorineae</taxon>
        <taxon>Stereocaulaceae</taxon>
        <taxon>Lepraria</taxon>
    </lineage>
</organism>
<feature type="region of interest" description="Disordered" evidence="6">
    <location>
        <begin position="17"/>
        <end position="48"/>
    </location>
</feature>
<name>A0ABR4B9M0_9LECA</name>
<sequence length="677" mass="75869">MSLVIDHLSPVDGQLDRLQLSKQPSAPSSPELYSASDEARDHSPGARASERGIDLARVLKLQAAIKILSTASSSSALLSSETILATLEQAQALQISACSSEEHIGYTTQEQELHWFLVSKAATQTYGLILNVLLEQTLPLSSDVGYWNEILSSNRFTGLYTIQTSPLRLWSWANDIYNDAWQRLQSIRSAGDSGKEEKKERSISDRWRQFYGLIKDSVRDRSLADMQSKFLSPLTMSRMEARSKRKHLKKLREMSASGLGILMDEGMIFDVDDEGSVSSKSRSNSQEEWRSVVSKSVSLMETVLGNITVLELGAGEFEETVFMSVDDDSESTQHGAEDQPSSQAARLGYRLQHILRFHIPGHIATSRGLAIEYGRPSRLVRYWLPGLALFLSSGTLLRVFVNRKAEIITWICDFGDTTIDFWNNWVVEPMKKVIGTIRHDKDSEIAIMSKESLQGDRASLERMVVDFAIDNPSTSGGARLTDAEIVDVRAKVREGDLTPVLRAYEKDLRRPFMGTLRGDLIRALLIQIQKTKVDVEVAVGGIDNLLKSQELVFGFVGLTPGILVCIAVSRWLSGVFAGRRGRIQGGKQGSLIRTLRNIDRILIGSTPTDNGMLSYNNHGMLLCEVHVLRERARRILPGEIFNEFLEEVNDLVDLRTGIERQIRVAERIRWAYSKWLR</sequence>
<evidence type="ECO:0000256" key="4">
    <source>
        <dbReference type="ARBA" id="ARBA00023128"/>
    </source>
</evidence>
<dbReference type="PANTHER" id="PTHR28234:SF1">
    <property type="entry name" value="NUCLEAR CONTROL OF ATPASE PROTEIN 2"/>
    <property type="match status" value="1"/>
</dbReference>
<dbReference type="Pfam" id="PF08637">
    <property type="entry name" value="NCA2"/>
    <property type="match status" value="1"/>
</dbReference>
<evidence type="ECO:0000256" key="6">
    <source>
        <dbReference type="SAM" id="MobiDB-lite"/>
    </source>
</evidence>
<keyword evidence="3 7" id="KW-1133">Transmembrane helix</keyword>
<evidence type="ECO:0000313" key="8">
    <source>
        <dbReference type="EMBL" id="KAL2054547.1"/>
    </source>
</evidence>
<comment type="subcellular location">
    <subcellularLocation>
        <location evidence="1">Mitochondrion membrane</location>
        <topology evidence="1">Multi-pass membrane protein</topology>
    </subcellularLocation>
</comment>
<evidence type="ECO:0000256" key="7">
    <source>
        <dbReference type="SAM" id="Phobius"/>
    </source>
</evidence>
<dbReference type="PANTHER" id="PTHR28234">
    <property type="entry name" value="NUCLEAR CONTROL OF ATPASE PROTEIN 2"/>
    <property type="match status" value="1"/>
</dbReference>
<feature type="compositionally biased region" description="Basic and acidic residues" evidence="6">
    <location>
        <begin position="37"/>
        <end position="48"/>
    </location>
</feature>
<feature type="transmembrane region" description="Helical" evidence="7">
    <location>
        <begin position="551"/>
        <end position="572"/>
    </location>
</feature>
<evidence type="ECO:0000256" key="3">
    <source>
        <dbReference type="ARBA" id="ARBA00022989"/>
    </source>
</evidence>
<protein>
    <recommendedName>
        <fullName evidence="10">ATP synthase regulation protein NCA2</fullName>
    </recommendedName>
</protein>
<evidence type="ECO:0000256" key="5">
    <source>
        <dbReference type="ARBA" id="ARBA00023136"/>
    </source>
</evidence>
<comment type="caution">
    <text evidence="8">The sequence shown here is derived from an EMBL/GenBank/DDBJ whole genome shotgun (WGS) entry which is preliminary data.</text>
</comment>
<gene>
    <name evidence="8" type="ORF">ABVK25_005295</name>
</gene>
<keyword evidence="2 7" id="KW-0812">Transmembrane</keyword>
<accession>A0ABR4B9M0</accession>
<evidence type="ECO:0008006" key="10">
    <source>
        <dbReference type="Google" id="ProtNLM"/>
    </source>
</evidence>
<keyword evidence="9" id="KW-1185">Reference proteome</keyword>
<dbReference type="InterPro" id="IPR013946">
    <property type="entry name" value="NCA2-like"/>
</dbReference>
<dbReference type="EMBL" id="JBHFEH010000015">
    <property type="protein sequence ID" value="KAL2054547.1"/>
    <property type="molecule type" value="Genomic_DNA"/>
</dbReference>
<reference evidence="8 9" key="1">
    <citation type="submission" date="2024-09" db="EMBL/GenBank/DDBJ databases">
        <title>Rethinking Asexuality: The Enigmatic Case of Functional Sexual Genes in Lepraria (Stereocaulaceae).</title>
        <authorList>
            <person name="Doellman M."/>
            <person name="Sun Y."/>
            <person name="Barcenas-Pena A."/>
            <person name="Lumbsch H.T."/>
            <person name="Grewe F."/>
        </authorList>
    </citation>
    <scope>NUCLEOTIDE SEQUENCE [LARGE SCALE GENOMIC DNA]</scope>
    <source>
        <strain evidence="8 9">Grewe 0041</strain>
    </source>
</reference>
<evidence type="ECO:0000313" key="9">
    <source>
        <dbReference type="Proteomes" id="UP001590951"/>
    </source>
</evidence>
<evidence type="ECO:0000256" key="1">
    <source>
        <dbReference type="ARBA" id="ARBA00004225"/>
    </source>
</evidence>
<proteinExistence type="predicted"/>
<feature type="transmembrane region" description="Helical" evidence="7">
    <location>
        <begin position="382"/>
        <end position="401"/>
    </location>
</feature>
<evidence type="ECO:0000256" key="2">
    <source>
        <dbReference type="ARBA" id="ARBA00022692"/>
    </source>
</evidence>